<dbReference type="OrthoDB" id="1453530at2"/>
<comment type="caution">
    <text evidence="2">The sequence shown here is derived from an EMBL/GenBank/DDBJ whole genome shotgun (WGS) entry which is preliminary data.</text>
</comment>
<feature type="transmembrane region" description="Helical" evidence="1">
    <location>
        <begin position="6"/>
        <end position="27"/>
    </location>
</feature>
<proteinExistence type="predicted"/>
<feature type="transmembrane region" description="Helical" evidence="1">
    <location>
        <begin position="77"/>
        <end position="96"/>
    </location>
</feature>
<keyword evidence="1" id="KW-0472">Membrane</keyword>
<feature type="transmembrane region" description="Helical" evidence="1">
    <location>
        <begin position="108"/>
        <end position="126"/>
    </location>
</feature>
<keyword evidence="3" id="KW-1185">Reference proteome</keyword>
<gene>
    <name evidence="2" type="ORF">LX78_01065</name>
</gene>
<evidence type="ECO:0000256" key="1">
    <source>
        <dbReference type="SAM" id="Phobius"/>
    </source>
</evidence>
<accession>A0A316DP44</accession>
<dbReference type="AlphaFoldDB" id="A0A316DP44"/>
<feature type="transmembrane region" description="Helical" evidence="1">
    <location>
        <begin position="210"/>
        <end position="228"/>
    </location>
</feature>
<name>A0A316DP44_9FLAO</name>
<feature type="transmembrane region" description="Helical" evidence="1">
    <location>
        <begin position="39"/>
        <end position="57"/>
    </location>
</feature>
<dbReference type="Proteomes" id="UP000245430">
    <property type="component" value="Unassembled WGS sequence"/>
</dbReference>
<reference evidence="2 3" key="1">
    <citation type="submission" date="2018-05" db="EMBL/GenBank/DDBJ databases">
        <title>Genomic Encyclopedia of Archaeal and Bacterial Type Strains, Phase II (KMG-II): from individual species to whole genera.</title>
        <authorList>
            <person name="Goeker M."/>
        </authorList>
    </citation>
    <scope>NUCLEOTIDE SEQUENCE [LARGE SCALE GENOMIC DNA]</scope>
    <source>
        <strain evidence="2 3">DSM 22637</strain>
    </source>
</reference>
<protein>
    <submittedName>
        <fullName evidence="2">Uncharacterized protein</fullName>
    </submittedName>
</protein>
<dbReference type="RefSeq" id="WP_109681597.1">
    <property type="nucleotide sequence ID" value="NZ_QGGP01000002.1"/>
</dbReference>
<feature type="transmembrane region" description="Helical" evidence="1">
    <location>
        <begin position="171"/>
        <end position="190"/>
    </location>
</feature>
<keyword evidence="1" id="KW-1133">Transmembrane helix</keyword>
<evidence type="ECO:0000313" key="3">
    <source>
        <dbReference type="Proteomes" id="UP000245430"/>
    </source>
</evidence>
<feature type="transmembrane region" description="Helical" evidence="1">
    <location>
        <begin position="138"/>
        <end position="159"/>
    </location>
</feature>
<dbReference type="EMBL" id="QGGP01000002">
    <property type="protein sequence ID" value="PWK19715.1"/>
    <property type="molecule type" value="Genomic_DNA"/>
</dbReference>
<sequence length="234" mass="27876">MKDFLLNNYMFVNLAVVFIAAITGLLLFKKFNNTPVKYFIYFLVYVFIADLLGSYTRILNQLDLSYLIEDTVFKRNFWWHTLTWYIGSAIFFNWYFRKVIKNNFLRNVLRYALLLFLIISVVSIAINFRQFFEGTFNIIRIGNMSIIMLCVAFYMFEILSNEKVLEFNKDINLYISVIIFIWLLITIPLVHFVCDNANKDPNQAELKWMIMLYANIFMYLSFAITLIISKSKKD</sequence>
<evidence type="ECO:0000313" key="2">
    <source>
        <dbReference type="EMBL" id="PWK19715.1"/>
    </source>
</evidence>
<keyword evidence="1" id="KW-0812">Transmembrane</keyword>
<organism evidence="2 3">
    <name type="scientific">Xanthomarina spongicola</name>
    <dbReference type="NCBI Taxonomy" id="570520"/>
    <lineage>
        <taxon>Bacteria</taxon>
        <taxon>Pseudomonadati</taxon>
        <taxon>Bacteroidota</taxon>
        <taxon>Flavobacteriia</taxon>
        <taxon>Flavobacteriales</taxon>
        <taxon>Flavobacteriaceae</taxon>
        <taxon>Xanthomarina</taxon>
    </lineage>
</organism>